<accession>A0ABP9TM51</accession>
<dbReference type="Gene3D" id="3.40.50.300">
    <property type="entry name" value="P-loop containing nucleotide triphosphate hydrolases"/>
    <property type="match status" value="1"/>
</dbReference>
<dbReference type="NCBIfam" id="NF002879">
    <property type="entry name" value="PRK03333.1"/>
    <property type="match status" value="1"/>
</dbReference>
<comment type="pathway">
    <text evidence="3">Cofactor biosynthesis; coenzyme A biosynthesis; CoA from (R)-pantothenate: step 5/5.</text>
</comment>
<dbReference type="Pfam" id="PF01121">
    <property type="entry name" value="CoaE"/>
    <property type="match status" value="1"/>
</dbReference>
<comment type="function">
    <text evidence="3">Catalyzes the phosphorylation of the 3'-hydroxyl group of dephosphocoenzyme A to form coenzyme A.</text>
</comment>
<keyword evidence="3" id="KW-0418">Kinase</keyword>
<name>A0ABP9TM51_9MICC</name>
<evidence type="ECO:0000313" key="5">
    <source>
        <dbReference type="EMBL" id="GAA5226164.1"/>
    </source>
</evidence>
<dbReference type="NCBIfam" id="TIGR00152">
    <property type="entry name" value="dephospho-CoA kinase"/>
    <property type="match status" value="1"/>
</dbReference>
<comment type="subcellular location">
    <subcellularLocation>
        <location evidence="3">Cytoplasm</location>
    </subcellularLocation>
</comment>
<evidence type="ECO:0000256" key="1">
    <source>
        <dbReference type="ARBA" id="ARBA00022741"/>
    </source>
</evidence>
<dbReference type="PANTHER" id="PTHR10695:SF46">
    <property type="entry name" value="BIFUNCTIONAL COENZYME A SYNTHASE-RELATED"/>
    <property type="match status" value="1"/>
</dbReference>
<dbReference type="PANTHER" id="PTHR10695">
    <property type="entry name" value="DEPHOSPHO-COA KINASE-RELATED"/>
    <property type="match status" value="1"/>
</dbReference>
<dbReference type="CDD" id="cd02022">
    <property type="entry name" value="DPCK"/>
    <property type="match status" value="1"/>
</dbReference>
<dbReference type="InterPro" id="IPR027417">
    <property type="entry name" value="P-loop_NTPase"/>
</dbReference>
<evidence type="ECO:0000256" key="2">
    <source>
        <dbReference type="ARBA" id="ARBA00022840"/>
    </source>
</evidence>
<keyword evidence="3" id="KW-0173">Coenzyme A biosynthesis</keyword>
<evidence type="ECO:0000256" key="4">
    <source>
        <dbReference type="NCBIfam" id="TIGR00152"/>
    </source>
</evidence>
<organism evidence="5 6">
    <name type="scientific">Paeniglutamicibacter antarcticus</name>
    <dbReference type="NCBI Taxonomy" id="494023"/>
    <lineage>
        <taxon>Bacteria</taxon>
        <taxon>Bacillati</taxon>
        <taxon>Actinomycetota</taxon>
        <taxon>Actinomycetes</taxon>
        <taxon>Micrococcales</taxon>
        <taxon>Micrococcaceae</taxon>
        <taxon>Paeniglutamicibacter</taxon>
    </lineage>
</organism>
<dbReference type="Proteomes" id="UP001501257">
    <property type="component" value="Unassembled WGS sequence"/>
</dbReference>
<reference evidence="6" key="1">
    <citation type="journal article" date="2019" name="Int. J. Syst. Evol. Microbiol.">
        <title>The Global Catalogue of Microorganisms (GCM) 10K type strain sequencing project: providing services to taxonomists for standard genome sequencing and annotation.</title>
        <authorList>
            <consortium name="The Broad Institute Genomics Platform"/>
            <consortium name="The Broad Institute Genome Sequencing Center for Infectious Disease"/>
            <person name="Wu L."/>
            <person name="Ma J."/>
        </authorList>
    </citation>
    <scope>NUCLEOTIDE SEQUENCE [LARGE SCALE GENOMIC DNA]</scope>
    <source>
        <strain evidence="6">JCM 18952</strain>
    </source>
</reference>
<evidence type="ECO:0000313" key="6">
    <source>
        <dbReference type="Proteomes" id="UP001501257"/>
    </source>
</evidence>
<comment type="caution">
    <text evidence="5">The sequence shown here is derived from an EMBL/GenBank/DDBJ whole genome shotgun (WGS) entry which is preliminary data.</text>
</comment>
<feature type="binding site" evidence="3">
    <location>
        <begin position="27"/>
        <end position="32"/>
    </location>
    <ligand>
        <name>ATP</name>
        <dbReference type="ChEBI" id="CHEBI:30616"/>
    </ligand>
</feature>
<keyword evidence="6" id="KW-1185">Reference proteome</keyword>
<keyword evidence="2 3" id="KW-0067">ATP-binding</keyword>
<sequence length="218" mass="22802">MFGVFACPLRIGMLGHMLNVALTGGIAAGKSAVSQRLVELGAVLIDADAIAREVVEPGTEGLAAIVAAFGPEILCADGSLDRTSLGALVFADAAEREKLNAIVHPLVRAEAARRSEAAPKGAVIVQDIPLLVETGQESAFDLVVVIEAPLEERVRRMVDDRGMAEADARARIAAQATDTQRAAAADAVIVNSGSLVALRQHIDEFWEKHIDPSTGHAG</sequence>
<keyword evidence="1 3" id="KW-0547">Nucleotide-binding</keyword>
<dbReference type="SUPFAM" id="SSF52540">
    <property type="entry name" value="P-loop containing nucleoside triphosphate hydrolases"/>
    <property type="match status" value="1"/>
</dbReference>
<gene>
    <name evidence="3" type="primary">coaE</name>
    <name evidence="5" type="ORF">GCM10025778_06950</name>
</gene>
<keyword evidence="3" id="KW-0963">Cytoplasm</keyword>
<comment type="catalytic activity">
    <reaction evidence="3">
        <text>3'-dephospho-CoA + ATP = ADP + CoA + H(+)</text>
        <dbReference type="Rhea" id="RHEA:18245"/>
        <dbReference type="ChEBI" id="CHEBI:15378"/>
        <dbReference type="ChEBI" id="CHEBI:30616"/>
        <dbReference type="ChEBI" id="CHEBI:57287"/>
        <dbReference type="ChEBI" id="CHEBI:57328"/>
        <dbReference type="ChEBI" id="CHEBI:456216"/>
        <dbReference type="EC" id="2.7.1.24"/>
    </reaction>
</comment>
<evidence type="ECO:0000256" key="3">
    <source>
        <dbReference type="HAMAP-Rule" id="MF_00376"/>
    </source>
</evidence>
<comment type="similarity">
    <text evidence="3">Belongs to the CoaE family.</text>
</comment>
<protein>
    <recommendedName>
        <fullName evidence="3 4">Dephospho-CoA kinase</fullName>
        <ecNumber evidence="3 4">2.7.1.24</ecNumber>
    </recommendedName>
    <alternativeName>
        <fullName evidence="3">Dephosphocoenzyme A kinase</fullName>
    </alternativeName>
</protein>
<dbReference type="PROSITE" id="PS51219">
    <property type="entry name" value="DPCK"/>
    <property type="match status" value="1"/>
</dbReference>
<proteinExistence type="inferred from homology"/>
<dbReference type="EMBL" id="BAABLK010000013">
    <property type="protein sequence ID" value="GAA5226164.1"/>
    <property type="molecule type" value="Genomic_DNA"/>
</dbReference>
<dbReference type="HAMAP" id="MF_00376">
    <property type="entry name" value="Dephospho_CoA_kinase"/>
    <property type="match status" value="1"/>
</dbReference>
<dbReference type="EC" id="2.7.1.24" evidence="3 4"/>
<keyword evidence="3" id="KW-0808">Transferase</keyword>
<dbReference type="InterPro" id="IPR001977">
    <property type="entry name" value="Depp_CoAkinase"/>
</dbReference>